<feature type="region of interest" description="Disordered" evidence="1">
    <location>
        <begin position="1"/>
        <end position="31"/>
    </location>
</feature>
<comment type="caution">
    <text evidence="3">The sequence shown here is derived from an EMBL/GenBank/DDBJ whole genome shotgun (WGS) entry which is preliminary data.</text>
</comment>
<dbReference type="Proteomes" id="UP000813444">
    <property type="component" value="Unassembled WGS sequence"/>
</dbReference>
<sequence>MSIDSRYSGLQGHVGITTRSSHRKRSRPSAVSLWSRPMIPTRAMHSCVYSSDHRHRQQQSWIEEGKASRAKTMGCACSTWQQQSTCTTTDGKASADAESDGAAHVDGPSWQALWPPLETGGLHRTVGDGRLRHEMVRRRLRHAHRWRASRAPCSSSTTPLWSARSLLGPSIALGPLWASLCVCGISATLCAVLYGTWCCNPQRASADSR</sequence>
<dbReference type="EMBL" id="JAGPNK010000002">
    <property type="protein sequence ID" value="KAH7326504.1"/>
    <property type="molecule type" value="Genomic_DNA"/>
</dbReference>
<feature type="transmembrane region" description="Helical" evidence="2">
    <location>
        <begin position="176"/>
        <end position="197"/>
    </location>
</feature>
<dbReference type="AlphaFoldDB" id="A0A8K0T122"/>
<evidence type="ECO:0000256" key="1">
    <source>
        <dbReference type="SAM" id="MobiDB-lite"/>
    </source>
</evidence>
<gene>
    <name evidence="3" type="ORF">B0I35DRAFT_137241</name>
</gene>
<evidence type="ECO:0000256" key="2">
    <source>
        <dbReference type="SAM" id="Phobius"/>
    </source>
</evidence>
<organism evidence="3 4">
    <name type="scientific">Stachybotrys elegans</name>
    <dbReference type="NCBI Taxonomy" id="80388"/>
    <lineage>
        <taxon>Eukaryota</taxon>
        <taxon>Fungi</taxon>
        <taxon>Dikarya</taxon>
        <taxon>Ascomycota</taxon>
        <taxon>Pezizomycotina</taxon>
        <taxon>Sordariomycetes</taxon>
        <taxon>Hypocreomycetidae</taxon>
        <taxon>Hypocreales</taxon>
        <taxon>Stachybotryaceae</taxon>
        <taxon>Stachybotrys</taxon>
    </lineage>
</organism>
<keyword evidence="2" id="KW-1133">Transmembrane helix</keyword>
<reference evidence="3" key="1">
    <citation type="journal article" date="2021" name="Nat. Commun.">
        <title>Genetic determinants of endophytism in the Arabidopsis root mycobiome.</title>
        <authorList>
            <person name="Mesny F."/>
            <person name="Miyauchi S."/>
            <person name="Thiergart T."/>
            <person name="Pickel B."/>
            <person name="Atanasova L."/>
            <person name="Karlsson M."/>
            <person name="Huettel B."/>
            <person name="Barry K.W."/>
            <person name="Haridas S."/>
            <person name="Chen C."/>
            <person name="Bauer D."/>
            <person name="Andreopoulos W."/>
            <person name="Pangilinan J."/>
            <person name="LaButti K."/>
            <person name="Riley R."/>
            <person name="Lipzen A."/>
            <person name="Clum A."/>
            <person name="Drula E."/>
            <person name="Henrissat B."/>
            <person name="Kohler A."/>
            <person name="Grigoriev I.V."/>
            <person name="Martin F.M."/>
            <person name="Hacquard S."/>
        </authorList>
    </citation>
    <scope>NUCLEOTIDE SEQUENCE</scope>
    <source>
        <strain evidence="3">MPI-CAGE-CH-0235</strain>
    </source>
</reference>
<keyword evidence="4" id="KW-1185">Reference proteome</keyword>
<protein>
    <submittedName>
        <fullName evidence="3">Uncharacterized protein</fullName>
    </submittedName>
</protein>
<name>A0A8K0T122_9HYPO</name>
<keyword evidence="2" id="KW-0812">Transmembrane</keyword>
<accession>A0A8K0T122</accession>
<evidence type="ECO:0000313" key="3">
    <source>
        <dbReference type="EMBL" id="KAH7326504.1"/>
    </source>
</evidence>
<proteinExistence type="predicted"/>
<keyword evidence="2" id="KW-0472">Membrane</keyword>
<evidence type="ECO:0000313" key="4">
    <source>
        <dbReference type="Proteomes" id="UP000813444"/>
    </source>
</evidence>